<keyword evidence="3" id="KW-0031">Aminopeptidase</keyword>
<keyword evidence="4" id="KW-1185">Reference proteome</keyword>
<protein>
    <submittedName>
        <fullName evidence="3">Dipeptidyl aminopeptidase/acylaminoacyl peptidase</fullName>
    </submittedName>
</protein>
<keyword evidence="1" id="KW-0378">Hydrolase</keyword>
<organism evidence="3 4">
    <name type="scientific">Kutzneria viridogrisea</name>
    <dbReference type="NCBI Taxonomy" id="47990"/>
    <lineage>
        <taxon>Bacteria</taxon>
        <taxon>Bacillati</taxon>
        <taxon>Actinomycetota</taxon>
        <taxon>Actinomycetes</taxon>
        <taxon>Pseudonocardiales</taxon>
        <taxon>Pseudonocardiaceae</taxon>
        <taxon>Kutzneria</taxon>
    </lineage>
</organism>
<dbReference type="PANTHER" id="PTHR42776:SF27">
    <property type="entry name" value="DIPEPTIDYL PEPTIDASE FAMILY MEMBER 6"/>
    <property type="match status" value="1"/>
</dbReference>
<evidence type="ECO:0000256" key="1">
    <source>
        <dbReference type="ARBA" id="ARBA00022801"/>
    </source>
</evidence>
<evidence type="ECO:0000313" key="3">
    <source>
        <dbReference type="EMBL" id="MBA8928958.1"/>
    </source>
</evidence>
<evidence type="ECO:0000259" key="2">
    <source>
        <dbReference type="Pfam" id="PF00326"/>
    </source>
</evidence>
<dbReference type="GO" id="GO:0004177">
    <property type="term" value="F:aminopeptidase activity"/>
    <property type="evidence" value="ECO:0007669"/>
    <property type="project" value="UniProtKB-KW"/>
</dbReference>
<dbReference type="PANTHER" id="PTHR42776">
    <property type="entry name" value="SERINE PEPTIDASE S9 FAMILY MEMBER"/>
    <property type="match status" value="1"/>
</dbReference>
<dbReference type="Pfam" id="PF00326">
    <property type="entry name" value="Peptidase_S9"/>
    <property type="match status" value="1"/>
</dbReference>
<keyword evidence="3" id="KW-0645">Protease</keyword>
<feature type="domain" description="Peptidase S9 prolyl oligopeptidase catalytic" evidence="2">
    <location>
        <begin position="2"/>
        <end position="144"/>
    </location>
</feature>
<proteinExistence type="predicted"/>
<dbReference type="InterPro" id="IPR001375">
    <property type="entry name" value="Peptidase_S9_cat"/>
</dbReference>
<dbReference type="Gene3D" id="3.40.50.1820">
    <property type="entry name" value="alpha/beta hydrolase"/>
    <property type="match status" value="1"/>
</dbReference>
<dbReference type="EMBL" id="JACJID010000005">
    <property type="protein sequence ID" value="MBA8928958.1"/>
    <property type="molecule type" value="Genomic_DNA"/>
</dbReference>
<evidence type="ECO:0000313" key="4">
    <source>
        <dbReference type="Proteomes" id="UP000517916"/>
    </source>
</evidence>
<reference evidence="3 4" key="1">
    <citation type="submission" date="2020-08" db="EMBL/GenBank/DDBJ databases">
        <title>Genomic Encyclopedia of Archaeal and Bacterial Type Strains, Phase II (KMG-II): from individual species to whole genera.</title>
        <authorList>
            <person name="Goeker M."/>
        </authorList>
    </citation>
    <scope>NUCLEOTIDE SEQUENCE [LARGE SCALE GENOMIC DNA]</scope>
    <source>
        <strain evidence="3 4">DSM 43850</strain>
    </source>
</reference>
<dbReference type="SUPFAM" id="SSF53474">
    <property type="entry name" value="alpha/beta-Hydrolases"/>
    <property type="match status" value="1"/>
</dbReference>
<sequence length="144" mass="15877">MINGASWGGYLSLLALGVQPERWAAGVAGVPVADYVSAYEDEMEPLRAFDRALFGGSPQDLPELYEQCSPLTYVDQVRAPVIVLAGENDPRCPIRQIDNYLDRLAERGAPYEVYRYEAGHGSLVVAETIKQTAIEVDFTRRVLG</sequence>
<dbReference type="Proteomes" id="UP000517916">
    <property type="component" value="Unassembled WGS sequence"/>
</dbReference>
<name>A0ABR6BPW8_9PSEU</name>
<dbReference type="InterPro" id="IPR029058">
    <property type="entry name" value="AB_hydrolase_fold"/>
</dbReference>
<accession>A0ABR6BPW8</accession>
<comment type="caution">
    <text evidence="3">The sequence shown here is derived from an EMBL/GenBank/DDBJ whole genome shotgun (WGS) entry which is preliminary data.</text>
</comment>
<gene>
    <name evidence="3" type="ORF">BC739_006176</name>
</gene>